<dbReference type="RefSeq" id="WP_204733165.1">
    <property type="nucleotide sequence ID" value="NZ_JAVDWE010000004.1"/>
</dbReference>
<evidence type="ECO:0000313" key="1">
    <source>
        <dbReference type="EMBL" id="MDR7094125.1"/>
    </source>
</evidence>
<sequence>MNPSSEREAFEAWDSAQYEIDAQVYAHKRNDRYVDRPVQGRWEAWQARAALSTQPQQATADLRNWGALVFPAMDQAAKTLATVECADLHEQQMMDELIEKLKSLSIQYATIVRPLPPVPGQEGVA</sequence>
<gene>
    <name evidence="1" type="ORF">J2X09_001863</name>
</gene>
<keyword evidence="2" id="KW-1185">Reference proteome</keyword>
<accession>A0ABU1V9L5</accession>
<reference evidence="1 2" key="1">
    <citation type="submission" date="2023-07" db="EMBL/GenBank/DDBJ databases">
        <title>Sorghum-associated microbial communities from plants grown in Nebraska, USA.</title>
        <authorList>
            <person name="Schachtman D."/>
        </authorList>
    </citation>
    <scope>NUCLEOTIDE SEQUENCE [LARGE SCALE GENOMIC DNA]</scope>
    <source>
        <strain evidence="1 2">BE240</strain>
    </source>
</reference>
<dbReference type="InterPro" id="IPR058601">
    <property type="entry name" value="Phage_phiTE_015-like"/>
</dbReference>
<dbReference type="Proteomes" id="UP001265550">
    <property type="component" value="Unassembled WGS sequence"/>
</dbReference>
<organism evidence="1 2">
    <name type="scientific">Hydrogenophaga laconesensis</name>
    <dbReference type="NCBI Taxonomy" id="1805971"/>
    <lineage>
        <taxon>Bacteria</taxon>
        <taxon>Pseudomonadati</taxon>
        <taxon>Pseudomonadota</taxon>
        <taxon>Betaproteobacteria</taxon>
        <taxon>Burkholderiales</taxon>
        <taxon>Comamonadaceae</taxon>
        <taxon>Hydrogenophaga</taxon>
    </lineage>
</organism>
<proteinExistence type="predicted"/>
<dbReference type="EMBL" id="JAVDWE010000004">
    <property type="protein sequence ID" value="MDR7094125.1"/>
    <property type="molecule type" value="Genomic_DNA"/>
</dbReference>
<evidence type="ECO:0000313" key="2">
    <source>
        <dbReference type="Proteomes" id="UP001265550"/>
    </source>
</evidence>
<dbReference type="Pfam" id="PF26207">
    <property type="entry name" value="Phage_phiTE_015"/>
    <property type="match status" value="1"/>
</dbReference>
<comment type="caution">
    <text evidence="1">The sequence shown here is derived from an EMBL/GenBank/DDBJ whole genome shotgun (WGS) entry which is preliminary data.</text>
</comment>
<protein>
    <submittedName>
        <fullName evidence="1">Uncharacterized protein</fullName>
    </submittedName>
</protein>
<name>A0ABU1V9L5_9BURK</name>